<comment type="similarity">
    <text evidence="6 12">Belongs to the class-IV pyridoxal-phosphate-dependent aminotransferase family.</text>
</comment>
<accession>A0A378I963</accession>
<dbReference type="Gene3D" id="3.20.10.10">
    <property type="entry name" value="D-amino Acid Aminotransferase, subunit A, domain 2"/>
    <property type="match status" value="1"/>
</dbReference>
<evidence type="ECO:0000256" key="3">
    <source>
        <dbReference type="ARBA" id="ARBA00004824"/>
    </source>
</evidence>
<comment type="pathway">
    <text evidence="3">Amino-acid biosynthesis; L-isoleucine biosynthesis; L-isoleucine from 2-oxobutanoate: step 4/4.</text>
</comment>
<dbReference type="PROSITE" id="PS00770">
    <property type="entry name" value="AA_TRANSFER_CLASS_4"/>
    <property type="match status" value="1"/>
</dbReference>
<comment type="catalytic activity">
    <reaction evidence="10">
        <text>L-isoleucine + 2-oxoglutarate = (S)-3-methyl-2-oxopentanoate + L-glutamate</text>
        <dbReference type="Rhea" id="RHEA:24801"/>
        <dbReference type="ChEBI" id="CHEBI:16810"/>
        <dbReference type="ChEBI" id="CHEBI:29985"/>
        <dbReference type="ChEBI" id="CHEBI:35146"/>
        <dbReference type="ChEBI" id="CHEBI:58045"/>
        <dbReference type="EC" id="2.6.1.42"/>
    </reaction>
</comment>
<evidence type="ECO:0000256" key="4">
    <source>
        <dbReference type="ARBA" id="ARBA00004931"/>
    </source>
</evidence>
<evidence type="ECO:0000256" key="6">
    <source>
        <dbReference type="ARBA" id="ARBA00009320"/>
    </source>
</evidence>
<dbReference type="EC" id="2.6.1.42" evidence="7"/>
<dbReference type="EMBL" id="UGNW01000001">
    <property type="protein sequence ID" value="STX31161.1"/>
    <property type="molecule type" value="Genomic_DNA"/>
</dbReference>
<reference evidence="14 16" key="1">
    <citation type="submission" date="2015-11" db="EMBL/GenBank/DDBJ databases">
        <title>Genomic analysis of 38 Legionella species identifies large and diverse effector repertoires.</title>
        <authorList>
            <person name="Burstein D."/>
            <person name="Amaro F."/>
            <person name="Zusman T."/>
            <person name="Lifshitz Z."/>
            <person name="Cohen O."/>
            <person name="Gilbert J.A."/>
            <person name="Pupko T."/>
            <person name="Shuman H.A."/>
            <person name="Segal G."/>
        </authorList>
    </citation>
    <scope>NUCLEOTIDE SEQUENCE [LARGE SCALE GENOMIC DNA]</scope>
    <source>
        <strain evidence="14 16">CDC#1407-AL-14</strain>
    </source>
</reference>
<keyword evidence="15" id="KW-0456">Lyase</keyword>
<evidence type="ECO:0000256" key="5">
    <source>
        <dbReference type="ARBA" id="ARBA00005072"/>
    </source>
</evidence>
<dbReference type="STRING" id="28083.Lbir_2731"/>
<evidence type="ECO:0000313" key="15">
    <source>
        <dbReference type="EMBL" id="STX31161.1"/>
    </source>
</evidence>
<reference evidence="15 17" key="2">
    <citation type="submission" date="2018-06" db="EMBL/GenBank/DDBJ databases">
        <authorList>
            <consortium name="Pathogen Informatics"/>
            <person name="Doyle S."/>
        </authorList>
    </citation>
    <scope>NUCLEOTIDE SEQUENCE [LARGE SCALE GENOMIC DNA]</scope>
    <source>
        <strain evidence="15 17">NCTC12437</strain>
    </source>
</reference>
<dbReference type="InterPro" id="IPR018300">
    <property type="entry name" value="Aminotrans_IV_CS"/>
</dbReference>
<dbReference type="Proteomes" id="UP000054735">
    <property type="component" value="Unassembled WGS sequence"/>
</dbReference>
<evidence type="ECO:0000256" key="8">
    <source>
        <dbReference type="ARBA" id="ARBA00022898"/>
    </source>
</evidence>
<evidence type="ECO:0000256" key="9">
    <source>
        <dbReference type="ARBA" id="ARBA00048212"/>
    </source>
</evidence>
<dbReference type="SUPFAM" id="SSF56752">
    <property type="entry name" value="D-aminoacid aminotransferase-like PLP-dependent enzymes"/>
    <property type="match status" value="1"/>
</dbReference>
<dbReference type="InterPro" id="IPR050571">
    <property type="entry name" value="Class-IV_PLP-Dep_Aminotrnsfr"/>
</dbReference>
<name>A0A378I963_9GAMM</name>
<comment type="function">
    <text evidence="2">Acts on leucine, isoleucine and valine.</text>
</comment>
<dbReference type="OrthoDB" id="9805628at2"/>
<dbReference type="Pfam" id="PF01063">
    <property type="entry name" value="Aminotran_4"/>
    <property type="match status" value="1"/>
</dbReference>
<evidence type="ECO:0000313" key="16">
    <source>
        <dbReference type="Proteomes" id="UP000054735"/>
    </source>
</evidence>
<dbReference type="CDD" id="cd00449">
    <property type="entry name" value="PLPDE_IV"/>
    <property type="match status" value="1"/>
</dbReference>
<evidence type="ECO:0000256" key="13">
    <source>
        <dbReference type="RuleBase" id="RU004516"/>
    </source>
</evidence>
<gene>
    <name evidence="15" type="primary">ilvE</name>
    <name evidence="14" type="ORF">Lbir_2731</name>
    <name evidence="15" type="ORF">NCTC12437_00931</name>
</gene>
<dbReference type="PANTHER" id="PTHR42743">
    <property type="entry name" value="AMINO-ACID AMINOTRANSFERASE"/>
    <property type="match status" value="1"/>
</dbReference>
<keyword evidence="15" id="KW-0808">Transferase</keyword>
<keyword evidence="8 13" id="KW-0663">Pyridoxal phosphate</keyword>
<dbReference type="AlphaFoldDB" id="A0A378I963"/>
<comment type="catalytic activity">
    <reaction evidence="11">
        <text>L-leucine + 2-oxoglutarate = 4-methyl-2-oxopentanoate + L-glutamate</text>
        <dbReference type="Rhea" id="RHEA:18321"/>
        <dbReference type="ChEBI" id="CHEBI:16810"/>
        <dbReference type="ChEBI" id="CHEBI:17865"/>
        <dbReference type="ChEBI" id="CHEBI:29985"/>
        <dbReference type="ChEBI" id="CHEBI:57427"/>
        <dbReference type="EC" id="2.6.1.42"/>
    </reaction>
</comment>
<dbReference type="InterPro" id="IPR036038">
    <property type="entry name" value="Aminotransferase-like"/>
</dbReference>
<comment type="catalytic activity">
    <reaction evidence="9">
        <text>L-valine + 2-oxoglutarate = 3-methyl-2-oxobutanoate + L-glutamate</text>
        <dbReference type="Rhea" id="RHEA:24813"/>
        <dbReference type="ChEBI" id="CHEBI:11851"/>
        <dbReference type="ChEBI" id="CHEBI:16810"/>
        <dbReference type="ChEBI" id="CHEBI:29985"/>
        <dbReference type="ChEBI" id="CHEBI:57762"/>
        <dbReference type="EC" id="2.6.1.42"/>
    </reaction>
</comment>
<sequence length="276" mass="31037">MSHSIQIQFQPPGASLCLSSADRLFLGEAVFETLRVKHFKPLYAALHWGRLKNTASVLNIPFHLSLDDWQKEIQQYIKEQRICDGGLKIILTPGSASRGLLQKGNSPHLIVEGFSYLYDSSPVNLVSCPWFRDSRNPIYQVKSLSYLEEIIARRWALSQQADDVLFFNTDHLATETSVANVFIIHDGQVKTPAKEHGLIPGVLRERLFQICKNNEISCQESQITHGMIVEAEALFTSNVLQRIKPVARFDGLEKNTAHPIVLQLSSLLAQVDEADC</sequence>
<evidence type="ECO:0000256" key="2">
    <source>
        <dbReference type="ARBA" id="ARBA00003109"/>
    </source>
</evidence>
<evidence type="ECO:0000256" key="11">
    <source>
        <dbReference type="ARBA" id="ARBA00049229"/>
    </source>
</evidence>
<keyword evidence="16" id="KW-1185">Reference proteome</keyword>
<evidence type="ECO:0000256" key="12">
    <source>
        <dbReference type="RuleBase" id="RU004106"/>
    </source>
</evidence>
<keyword evidence="15" id="KW-0032">Aminotransferase</keyword>
<evidence type="ECO:0000256" key="10">
    <source>
        <dbReference type="ARBA" id="ARBA00048798"/>
    </source>
</evidence>
<evidence type="ECO:0000313" key="14">
    <source>
        <dbReference type="EMBL" id="KTC68129.1"/>
    </source>
</evidence>
<dbReference type="InterPro" id="IPR043131">
    <property type="entry name" value="BCAT-like_N"/>
</dbReference>
<organism evidence="15 17">
    <name type="scientific">Legionella birminghamensis</name>
    <dbReference type="NCBI Taxonomy" id="28083"/>
    <lineage>
        <taxon>Bacteria</taxon>
        <taxon>Pseudomonadati</taxon>
        <taxon>Pseudomonadota</taxon>
        <taxon>Gammaproteobacteria</taxon>
        <taxon>Legionellales</taxon>
        <taxon>Legionellaceae</taxon>
        <taxon>Legionella</taxon>
    </lineage>
</organism>
<dbReference type="InterPro" id="IPR001544">
    <property type="entry name" value="Aminotrans_IV"/>
</dbReference>
<evidence type="ECO:0000313" key="17">
    <source>
        <dbReference type="Proteomes" id="UP000255066"/>
    </source>
</evidence>
<protein>
    <recommendedName>
        <fullName evidence="7">branched-chain-amino-acid transaminase</fullName>
        <ecNumber evidence="7">2.6.1.42</ecNumber>
    </recommendedName>
</protein>
<dbReference type="Gene3D" id="3.30.470.10">
    <property type="match status" value="1"/>
</dbReference>
<dbReference type="InterPro" id="IPR043132">
    <property type="entry name" value="BCAT-like_C"/>
</dbReference>
<dbReference type="GO" id="GO:0046394">
    <property type="term" value="P:carboxylic acid biosynthetic process"/>
    <property type="evidence" value="ECO:0007669"/>
    <property type="project" value="UniProtKB-ARBA"/>
</dbReference>
<dbReference type="RefSeq" id="WP_058524721.1">
    <property type="nucleotide sequence ID" value="NZ_CAAAHV010000004.1"/>
</dbReference>
<comment type="cofactor">
    <cofactor evidence="1 13">
        <name>pyridoxal 5'-phosphate</name>
        <dbReference type="ChEBI" id="CHEBI:597326"/>
    </cofactor>
</comment>
<dbReference type="EMBL" id="LNXT01000048">
    <property type="protein sequence ID" value="KTC68129.1"/>
    <property type="molecule type" value="Genomic_DNA"/>
</dbReference>
<dbReference type="Proteomes" id="UP000255066">
    <property type="component" value="Unassembled WGS sequence"/>
</dbReference>
<evidence type="ECO:0000256" key="1">
    <source>
        <dbReference type="ARBA" id="ARBA00001933"/>
    </source>
</evidence>
<dbReference type="PANTHER" id="PTHR42743:SF11">
    <property type="entry name" value="AMINODEOXYCHORISMATE LYASE"/>
    <property type="match status" value="1"/>
</dbReference>
<evidence type="ECO:0000256" key="7">
    <source>
        <dbReference type="ARBA" id="ARBA00013053"/>
    </source>
</evidence>
<comment type="pathway">
    <text evidence="4">Amino-acid biosynthesis; L-valine biosynthesis; L-valine from pyruvate: step 4/4.</text>
</comment>
<dbReference type="GO" id="GO:0004084">
    <property type="term" value="F:branched-chain-amino-acid transaminase activity"/>
    <property type="evidence" value="ECO:0007669"/>
    <property type="project" value="UniProtKB-EC"/>
</dbReference>
<comment type="pathway">
    <text evidence="5">Amino-acid biosynthesis; L-leucine biosynthesis; L-leucine from 3-methyl-2-oxobutanoate: step 4/4.</text>
</comment>
<proteinExistence type="inferred from homology"/>
<dbReference type="GO" id="GO:0016829">
    <property type="term" value="F:lyase activity"/>
    <property type="evidence" value="ECO:0007669"/>
    <property type="project" value="UniProtKB-KW"/>
</dbReference>